<gene>
    <name evidence="1" type="ORF">PIB30_025532</name>
</gene>
<protein>
    <submittedName>
        <fullName evidence="1">Uncharacterized protein</fullName>
    </submittedName>
</protein>
<dbReference type="Proteomes" id="UP001341840">
    <property type="component" value="Unassembled WGS sequence"/>
</dbReference>
<keyword evidence="2" id="KW-1185">Reference proteome</keyword>
<evidence type="ECO:0000313" key="1">
    <source>
        <dbReference type="EMBL" id="MED6218300.1"/>
    </source>
</evidence>
<dbReference type="EMBL" id="JASCZI010271954">
    <property type="protein sequence ID" value="MED6218300.1"/>
    <property type="molecule type" value="Genomic_DNA"/>
</dbReference>
<sequence>MEIQSGRLSCSALLPWPSNVYRFPLDDHQDTYVVLDCLKRKLDRDFVQDIWFIDDAENCLSIGMRREGQNILIPGADVSQFMSYSQESNWAGIQVHYLKWGVFSAQVKTWDMKFLKPRPVRNLYDGRVLPADIKDEITDTLVSSSIMIESC</sequence>
<organism evidence="1 2">
    <name type="scientific">Stylosanthes scabra</name>
    <dbReference type="NCBI Taxonomy" id="79078"/>
    <lineage>
        <taxon>Eukaryota</taxon>
        <taxon>Viridiplantae</taxon>
        <taxon>Streptophyta</taxon>
        <taxon>Embryophyta</taxon>
        <taxon>Tracheophyta</taxon>
        <taxon>Spermatophyta</taxon>
        <taxon>Magnoliopsida</taxon>
        <taxon>eudicotyledons</taxon>
        <taxon>Gunneridae</taxon>
        <taxon>Pentapetalae</taxon>
        <taxon>rosids</taxon>
        <taxon>fabids</taxon>
        <taxon>Fabales</taxon>
        <taxon>Fabaceae</taxon>
        <taxon>Papilionoideae</taxon>
        <taxon>50 kb inversion clade</taxon>
        <taxon>dalbergioids sensu lato</taxon>
        <taxon>Dalbergieae</taxon>
        <taxon>Pterocarpus clade</taxon>
        <taxon>Stylosanthes</taxon>
    </lineage>
</organism>
<evidence type="ECO:0000313" key="2">
    <source>
        <dbReference type="Proteomes" id="UP001341840"/>
    </source>
</evidence>
<comment type="caution">
    <text evidence="1">The sequence shown here is derived from an EMBL/GenBank/DDBJ whole genome shotgun (WGS) entry which is preliminary data.</text>
</comment>
<proteinExistence type="predicted"/>
<reference evidence="1 2" key="1">
    <citation type="journal article" date="2023" name="Plants (Basel)">
        <title>Bridging the Gap: Combining Genomics and Transcriptomics Approaches to Understand Stylosanthes scabra, an Orphan Legume from the Brazilian Caatinga.</title>
        <authorList>
            <person name="Ferreira-Neto J.R.C."/>
            <person name="da Silva M.D."/>
            <person name="Binneck E."/>
            <person name="de Melo N.F."/>
            <person name="da Silva R.H."/>
            <person name="de Melo A.L.T.M."/>
            <person name="Pandolfi V."/>
            <person name="Bustamante F.O."/>
            <person name="Brasileiro-Vidal A.C."/>
            <person name="Benko-Iseppon A.M."/>
        </authorList>
    </citation>
    <scope>NUCLEOTIDE SEQUENCE [LARGE SCALE GENOMIC DNA]</scope>
    <source>
        <tissue evidence="1">Leaves</tissue>
    </source>
</reference>
<name>A0ABU6Z9T4_9FABA</name>
<accession>A0ABU6Z9T4</accession>